<sequence>MQSAPEELPDGLQKSSVRRPPTEKYLQPQDGDKVVVHYVLSLEITGEILDSSRARGNPFEFTVGAGEVIRGWEEATKMMRKGEVAKWTVAPSLAFGNDGDAGRGVPPASVVLLELEIVSCPQREDLFEDGAAIKLETKSGTGQWEPRSNEEVQISYKVVVDEDVIAGSRHAVYQLGTGALARLSEVVDKALLTMKRGDEATLTCLPRYAFGSEGRYADKTAKITLILEEIYEVLDVTFGEKDRTIMKKRVKEGEGTKKAHDTATVTLRVTSVTAAGEPVGGPFPREITFAAGDGEVCDALECAVIEMRKGEEALLRCSQGDWCSDGRLGLPDKLQPPVMIQMAMVDFNHVPERWDMDDRARIERCLARKEVAGGLFKKGRLRLAAHHYTSIILFFAQAETFTSVEDQKAGRELRRTAQVNKAMCALKFCNWTDAVELCTSALNEDPCHAKALYRRATAQLQLKEYTLALTDCHRLLEVEPSTEGRQLLQRAQKLKKEFDRKQAPVFSRMCEALGTLPERTNTTEQKLVSMPDALRLGYRPEVPSEPQPAVSGEIPVGATSRSTGSDGGNIFAPMEVSDTGEMPGDETEFAFAGNASVSVSNPTAMAKQETVWLGSRMDAGPGEEAGGMARVESMEADRPSMAETAGVLPSAEEDVLICL</sequence>
<evidence type="ECO:0000259" key="10">
    <source>
        <dbReference type="PROSITE" id="PS50059"/>
    </source>
</evidence>
<dbReference type="EMBL" id="HBFQ01017421">
    <property type="protein sequence ID" value="CAD8837769.1"/>
    <property type="molecule type" value="Transcribed_RNA"/>
</dbReference>
<dbReference type="PROSITE" id="PS50059">
    <property type="entry name" value="FKBP_PPIASE"/>
    <property type="match status" value="2"/>
</dbReference>
<dbReference type="AlphaFoldDB" id="A0A7S0ZZS4"/>
<evidence type="ECO:0000256" key="9">
    <source>
        <dbReference type="SAM" id="MobiDB-lite"/>
    </source>
</evidence>
<dbReference type="GO" id="GO:0003755">
    <property type="term" value="F:peptidyl-prolyl cis-trans isomerase activity"/>
    <property type="evidence" value="ECO:0007669"/>
    <property type="project" value="UniProtKB-KW"/>
</dbReference>
<evidence type="ECO:0000256" key="6">
    <source>
        <dbReference type="ARBA" id="ARBA00023235"/>
    </source>
</evidence>
<keyword evidence="4 8" id="KW-0802">TPR repeat</keyword>
<dbReference type="SUPFAM" id="SSF54534">
    <property type="entry name" value="FKBP-like"/>
    <property type="match status" value="3"/>
</dbReference>
<keyword evidence="5 7" id="KW-0697">Rotamase</keyword>
<name>A0A7S0ZZS4_NOCSC</name>
<proteinExistence type="predicted"/>
<organism evidence="11">
    <name type="scientific">Noctiluca scintillans</name>
    <name type="common">Sea sparkle</name>
    <name type="synonym">Red tide dinoflagellate</name>
    <dbReference type="NCBI Taxonomy" id="2966"/>
    <lineage>
        <taxon>Eukaryota</taxon>
        <taxon>Sar</taxon>
        <taxon>Alveolata</taxon>
        <taxon>Dinophyceae</taxon>
        <taxon>Noctilucales</taxon>
        <taxon>Noctilucaceae</taxon>
        <taxon>Noctiluca</taxon>
    </lineage>
</organism>
<dbReference type="Pfam" id="PF00254">
    <property type="entry name" value="FKBP_C"/>
    <property type="match status" value="2"/>
</dbReference>
<evidence type="ECO:0000256" key="7">
    <source>
        <dbReference type="PROSITE-ProRule" id="PRU00277"/>
    </source>
</evidence>
<dbReference type="PANTHER" id="PTHR46512">
    <property type="entry name" value="PEPTIDYLPROLYL ISOMERASE"/>
    <property type="match status" value="1"/>
</dbReference>
<dbReference type="PROSITE" id="PS50005">
    <property type="entry name" value="TPR"/>
    <property type="match status" value="1"/>
</dbReference>
<evidence type="ECO:0000256" key="5">
    <source>
        <dbReference type="ARBA" id="ARBA00023110"/>
    </source>
</evidence>
<dbReference type="SMART" id="SM00028">
    <property type="entry name" value="TPR"/>
    <property type="match status" value="2"/>
</dbReference>
<keyword evidence="6 7" id="KW-0413">Isomerase</keyword>
<protein>
    <recommendedName>
        <fullName evidence="2 7">peptidylprolyl isomerase</fullName>
        <ecNumber evidence="2 7">5.2.1.8</ecNumber>
    </recommendedName>
</protein>
<dbReference type="InterPro" id="IPR001179">
    <property type="entry name" value="PPIase_FKBP_dom"/>
</dbReference>
<keyword evidence="3" id="KW-0677">Repeat</keyword>
<dbReference type="InterPro" id="IPR011990">
    <property type="entry name" value="TPR-like_helical_dom_sf"/>
</dbReference>
<evidence type="ECO:0000256" key="4">
    <source>
        <dbReference type="ARBA" id="ARBA00022803"/>
    </source>
</evidence>
<feature type="region of interest" description="Disordered" evidence="9">
    <location>
        <begin position="1"/>
        <end position="27"/>
    </location>
</feature>
<dbReference type="SUPFAM" id="SSF48452">
    <property type="entry name" value="TPR-like"/>
    <property type="match status" value="1"/>
</dbReference>
<dbReference type="Gene3D" id="1.25.40.10">
    <property type="entry name" value="Tetratricopeptide repeat domain"/>
    <property type="match status" value="1"/>
</dbReference>
<evidence type="ECO:0000256" key="3">
    <source>
        <dbReference type="ARBA" id="ARBA00022737"/>
    </source>
</evidence>
<evidence type="ECO:0000256" key="2">
    <source>
        <dbReference type="ARBA" id="ARBA00013194"/>
    </source>
</evidence>
<comment type="catalytic activity">
    <reaction evidence="1 7">
        <text>[protein]-peptidylproline (omega=180) = [protein]-peptidylproline (omega=0)</text>
        <dbReference type="Rhea" id="RHEA:16237"/>
        <dbReference type="Rhea" id="RHEA-COMP:10747"/>
        <dbReference type="Rhea" id="RHEA-COMP:10748"/>
        <dbReference type="ChEBI" id="CHEBI:83833"/>
        <dbReference type="ChEBI" id="CHEBI:83834"/>
        <dbReference type="EC" id="5.2.1.8"/>
    </reaction>
</comment>
<evidence type="ECO:0000256" key="8">
    <source>
        <dbReference type="PROSITE-ProRule" id="PRU00339"/>
    </source>
</evidence>
<gene>
    <name evidence="11" type="ORF">NSCI0253_LOCUS12117</name>
</gene>
<evidence type="ECO:0000256" key="1">
    <source>
        <dbReference type="ARBA" id="ARBA00000971"/>
    </source>
</evidence>
<dbReference type="Gene3D" id="3.10.50.40">
    <property type="match status" value="3"/>
</dbReference>
<dbReference type="PANTHER" id="PTHR46512:SF9">
    <property type="entry name" value="PEPTIDYLPROLYL ISOMERASE"/>
    <property type="match status" value="1"/>
</dbReference>
<dbReference type="EC" id="5.2.1.8" evidence="2 7"/>
<evidence type="ECO:0000313" key="11">
    <source>
        <dbReference type="EMBL" id="CAD8837769.1"/>
    </source>
</evidence>
<accession>A0A7S0ZZS4</accession>
<feature type="repeat" description="TPR" evidence="8">
    <location>
        <begin position="449"/>
        <end position="482"/>
    </location>
</feature>
<dbReference type="InterPro" id="IPR046357">
    <property type="entry name" value="PPIase_dom_sf"/>
</dbReference>
<reference evidence="11" key="1">
    <citation type="submission" date="2021-01" db="EMBL/GenBank/DDBJ databases">
        <authorList>
            <person name="Corre E."/>
            <person name="Pelletier E."/>
            <person name="Niang G."/>
            <person name="Scheremetjew M."/>
            <person name="Finn R."/>
            <person name="Kale V."/>
            <person name="Holt S."/>
            <person name="Cochrane G."/>
            <person name="Meng A."/>
            <person name="Brown T."/>
            <person name="Cohen L."/>
        </authorList>
    </citation>
    <scope>NUCLEOTIDE SEQUENCE</scope>
</reference>
<dbReference type="InterPro" id="IPR019734">
    <property type="entry name" value="TPR_rpt"/>
</dbReference>
<feature type="region of interest" description="Disordered" evidence="9">
    <location>
        <begin position="540"/>
        <end position="569"/>
    </location>
</feature>
<feature type="domain" description="PPIase FKBP-type" evidence="10">
    <location>
        <begin position="149"/>
        <end position="239"/>
    </location>
</feature>
<feature type="domain" description="PPIase FKBP-type" evidence="10">
    <location>
        <begin position="31"/>
        <end position="121"/>
    </location>
</feature>
<dbReference type="InterPro" id="IPR050754">
    <property type="entry name" value="FKBP4/5/8-like"/>
</dbReference>